<name>A0A1I1JA09_9ACTN</name>
<dbReference type="OrthoDB" id="3419253at2"/>
<dbReference type="EMBL" id="FOLM01000003">
    <property type="protein sequence ID" value="SFC45417.1"/>
    <property type="molecule type" value="Genomic_DNA"/>
</dbReference>
<dbReference type="RefSeq" id="WP_093838146.1">
    <property type="nucleotide sequence ID" value="NZ_FOLM01000003.1"/>
</dbReference>
<protein>
    <submittedName>
        <fullName evidence="1">Uncharacterized protein</fullName>
    </submittedName>
</protein>
<keyword evidence="2" id="KW-1185">Reference proteome</keyword>
<accession>A0A1I1JA09</accession>
<evidence type="ECO:0000313" key="1">
    <source>
        <dbReference type="EMBL" id="SFC45417.1"/>
    </source>
</evidence>
<evidence type="ECO:0000313" key="2">
    <source>
        <dbReference type="Proteomes" id="UP000199207"/>
    </source>
</evidence>
<proteinExistence type="predicted"/>
<dbReference type="Proteomes" id="UP000199207">
    <property type="component" value="Unassembled WGS sequence"/>
</dbReference>
<organism evidence="1 2">
    <name type="scientific">Streptomyces aidingensis</name>
    <dbReference type="NCBI Taxonomy" id="910347"/>
    <lineage>
        <taxon>Bacteria</taxon>
        <taxon>Bacillati</taxon>
        <taxon>Actinomycetota</taxon>
        <taxon>Actinomycetes</taxon>
        <taxon>Kitasatosporales</taxon>
        <taxon>Streptomycetaceae</taxon>
        <taxon>Streptomyces</taxon>
    </lineage>
</organism>
<reference evidence="1 2" key="1">
    <citation type="submission" date="2016-10" db="EMBL/GenBank/DDBJ databases">
        <authorList>
            <person name="de Groot N.N."/>
        </authorList>
    </citation>
    <scope>NUCLEOTIDE SEQUENCE [LARGE SCALE GENOMIC DNA]</scope>
    <source>
        <strain evidence="1 2">CGMCC 4.5739</strain>
    </source>
</reference>
<dbReference type="AlphaFoldDB" id="A0A1I1JA09"/>
<gene>
    <name evidence="1" type="ORF">SAMN05421773_103339</name>
</gene>
<sequence length="253" mass="28483">MSASAVRIYDIMACDVYWDFDTPLPREQHKFLVSFHPTPGTPTPELIERITARGPGGYEVTFANEKFTGRNLNGWIYDGTLDYYWYMVNLATGFLPEGEYTIEVVCKDGTVLTRSRVQDSAPSRDLVAAYREHRETLLASFTTAADAPLDQVRCGWRTLKDLAGPDTYAIFRLAEGSSVAEFDTQRLVWWDNIFIRRARGTDPEAGLNRGGVTVGTGLKPATDYGWFVELTDANAQGETNICVFQPHRFFRTP</sequence>